<keyword evidence="2" id="KW-0812">Transmembrane</keyword>
<evidence type="ECO:0000256" key="1">
    <source>
        <dbReference type="SAM" id="Coils"/>
    </source>
</evidence>
<organism evidence="3 4">
    <name type="scientific">Marinobacter daqiaonensis</name>
    <dbReference type="NCBI Taxonomy" id="650891"/>
    <lineage>
        <taxon>Bacteria</taxon>
        <taxon>Pseudomonadati</taxon>
        <taxon>Pseudomonadota</taxon>
        <taxon>Gammaproteobacteria</taxon>
        <taxon>Pseudomonadales</taxon>
        <taxon>Marinobacteraceae</taxon>
        <taxon>Marinobacter</taxon>
    </lineage>
</organism>
<gene>
    <name evidence="3" type="ORF">SAMN05216203_0597</name>
</gene>
<evidence type="ECO:0008006" key="5">
    <source>
        <dbReference type="Google" id="ProtNLM"/>
    </source>
</evidence>
<evidence type="ECO:0000313" key="4">
    <source>
        <dbReference type="Proteomes" id="UP000198644"/>
    </source>
</evidence>
<name>A0A1I6GYM0_9GAMM</name>
<evidence type="ECO:0000313" key="3">
    <source>
        <dbReference type="EMBL" id="SFR47157.1"/>
    </source>
</evidence>
<dbReference type="Proteomes" id="UP000198644">
    <property type="component" value="Unassembled WGS sequence"/>
</dbReference>
<dbReference type="EMBL" id="FOYW01000001">
    <property type="protein sequence ID" value="SFR47157.1"/>
    <property type="molecule type" value="Genomic_DNA"/>
</dbReference>
<evidence type="ECO:0000256" key="2">
    <source>
        <dbReference type="SAM" id="Phobius"/>
    </source>
</evidence>
<feature type="transmembrane region" description="Helical" evidence="2">
    <location>
        <begin position="6"/>
        <end position="23"/>
    </location>
</feature>
<keyword evidence="1" id="KW-0175">Coiled coil</keyword>
<reference evidence="3 4" key="1">
    <citation type="submission" date="2016-10" db="EMBL/GenBank/DDBJ databases">
        <authorList>
            <person name="de Groot N.N."/>
        </authorList>
    </citation>
    <scope>NUCLEOTIDE SEQUENCE [LARGE SCALE GENOMIC DNA]</scope>
    <source>
        <strain evidence="3 4">CGMCC 1.9167</strain>
    </source>
</reference>
<keyword evidence="4" id="KW-1185">Reference proteome</keyword>
<accession>A0A1I6GYM0</accession>
<dbReference type="AlphaFoldDB" id="A0A1I6GYM0"/>
<dbReference type="Pfam" id="PF11446">
    <property type="entry name" value="DUF2897"/>
    <property type="match status" value="1"/>
</dbReference>
<dbReference type="InterPro" id="IPR021550">
    <property type="entry name" value="DUF2897"/>
</dbReference>
<protein>
    <recommendedName>
        <fullName evidence="5">DUF2897 domain-containing protein</fullName>
    </recommendedName>
</protein>
<keyword evidence="2" id="KW-1133">Transmembrane helix</keyword>
<sequence length="58" mass="6869">MPTIGWVFILAAFALVLGSLFMLRDSANMPISREKMKKIRERKAEVEEEERQEKKDDW</sequence>
<keyword evidence="2" id="KW-0472">Membrane</keyword>
<dbReference type="RefSeq" id="WP_092013242.1">
    <property type="nucleotide sequence ID" value="NZ_FOYW01000001.1"/>
</dbReference>
<feature type="coiled-coil region" evidence="1">
    <location>
        <begin position="29"/>
        <end position="56"/>
    </location>
</feature>
<dbReference type="OrthoDB" id="6184284at2"/>
<proteinExistence type="predicted"/>